<feature type="domain" description="Inosine monophosphate cyclohydrolase-like" evidence="5">
    <location>
        <begin position="2"/>
        <end position="188"/>
    </location>
</feature>
<comment type="caution">
    <text evidence="6">The sequence shown here is derived from an EMBL/GenBank/DDBJ whole genome shotgun (WGS) entry which is preliminary data.</text>
</comment>
<keyword evidence="1 3" id="KW-0658">Purine biosynthesis</keyword>
<dbReference type="EMBL" id="JARFPK010000049">
    <property type="protein sequence ID" value="MDF0591596.1"/>
    <property type="molecule type" value="Genomic_DNA"/>
</dbReference>
<comment type="catalytic activity">
    <reaction evidence="3">
        <text>IMP + H2O = 5-formamido-1-(5-phospho-D-ribosyl)imidazole-4-carboxamide</text>
        <dbReference type="Rhea" id="RHEA:18445"/>
        <dbReference type="ChEBI" id="CHEBI:15377"/>
        <dbReference type="ChEBI" id="CHEBI:58053"/>
        <dbReference type="ChEBI" id="CHEBI:58467"/>
        <dbReference type="EC" id="3.5.4.10"/>
    </reaction>
</comment>
<evidence type="ECO:0000256" key="1">
    <source>
        <dbReference type="ARBA" id="ARBA00022755"/>
    </source>
</evidence>
<evidence type="ECO:0000256" key="3">
    <source>
        <dbReference type="HAMAP-Rule" id="MF_00705"/>
    </source>
</evidence>
<dbReference type="NCBIfam" id="TIGR01922">
    <property type="entry name" value="purO_arch"/>
    <property type="match status" value="1"/>
</dbReference>
<organism evidence="6 7">
    <name type="scientific">Candidatus Methanocrinis natronophilus</name>
    <dbReference type="NCBI Taxonomy" id="3033396"/>
    <lineage>
        <taxon>Archaea</taxon>
        <taxon>Methanobacteriati</taxon>
        <taxon>Methanobacteriota</taxon>
        <taxon>Stenosarchaea group</taxon>
        <taxon>Methanomicrobia</taxon>
        <taxon>Methanotrichales</taxon>
        <taxon>Methanotrichaceae</taxon>
        <taxon>Methanocrinis</taxon>
    </lineage>
</organism>
<evidence type="ECO:0000313" key="7">
    <source>
        <dbReference type="Proteomes" id="UP001220010"/>
    </source>
</evidence>
<proteinExistence type="inferred from homology"/>
<dbReference type="InterPro" id="IPR036795">
    <property type="entry name" value="IMP_cyclohydrolase-like_sf"/>
</dbReference>
<accession>A0ABT5XA77</accession>
<dbReference type="Gene3D" id="3.60.20.20">
    <property type="entry name" value="Inosine monophosphate cyclohydrolase-like"/>
    <property type="match status" value="1"/>
</dbReference>
<name>A0ABT5XA77_9EURY</name>
<evidence type="ECO:0000256" key="2">
    <source>
        <dbReference type="ARBA" id="ARBA00022801"/>
    </source>
</evidence>
<dbReference type="GO" id="GO:0003937">
    <property type="term" value="F:IMP cyclohydrolase activity"/>
    <property type="evidence" value="ECO:0007669"/>
    <property type="project" value="UniProtKB-EC"/>
</dbReference>
<sequence length="209" mass="22494">MYVGRIVVIGRTGGRAWAGYRVSSRSFPNRKAKVRRDSVLVSPVDPKDLEKNPYIAYNCIRIAGKAAVVANGTHADMIGEKITDGTKPLEAIAFSLTAYGHERDELDTPRIAGVVMKGRGWLGIARKDEIRVREFDLSGDGGFMVATYEKTEFEEVSLRGGSAGEIAKGAFDLEYEKPVCSAAAFDDSGDGDGDGCSCFRLAAYNPATG</sequence>
<dbReference type="RefSeq" id="WP_316967324.1">
    <property type="nucleotide sequence ID" value="NZ_JARFPK010000049.1"/>
</dbReference>
<dbReference type="Proteomes" id="UP001220010">
    <property type="component" value="Unassembled WGS sequence"/>
</dbReference>
<evidence type="ECO:0000256" key="4">
    <source>
        <dbReference type="NCBIfam" id="TIGR01922"/>
    </source>
</evidence>
<dbReference type="Pfam" id="PF07826">
    <property type="entry name" value="IMP_cyclohyd"/>
    <property type="match status" value="1"/>
</dbReference>
<keyword evidence="2 3" id="KW-0378">Hydrolase</keyword>
<comment type="similarity">
    <text evidence="3">Belongs to the archaeal IMP cyclohydrolase family.</text>
</comment>
<gene>
    <name evidence="3" type="primary">purO</name>
    <name evidence="6" type="ORF">P0O15_10545</name>
</gene>
<comment type="function">
    <text evidence="3">Catalyzes the cyclization of 5-formylamidoimidazole-4-carboxamide ribonucleotide to IMP.</text>
</comment>
<dbReference type="HAMAP" id="MF_00705">
    <property type="entry name" value="IMP_cyclohydrol"/>
    <property type="match status" value="1"/>
</dbReference>
<keyword evidence="7" id="KW-1185">Reference proteome</keyword>
<comment type="pathway">
    <text evidence="3">Purine metabolism; IMP biosynthesis via de novo pathway; IMP from 5-formamido-1-(5-phospho-D-ribosyl)imidazole-4-carboxamide: step 1/1.</text>
</comment>
<dbReference type="InterPro" id="IPR020600">
    <property type="entry name" value="IMP_cyclohydrolase-like"/>
</dbReference>
<dbReference type="EC" id="3.5.4.10" evidence="3 4"/>
<dbReference type="SUPFAM" id="SSF75569">
    <property type="entry name" value="Archaeal IMP cyclohydrolase PurO"/>
    <property type="match status" value="1"/>
</dbReference>
<dbReference type="InterPro" id="IPR010191">
    <property type="entry name" value="IMP_cyclohydrolase"/>
</dbReference>
<protein>
    <recommendedName>
        <fullName evidence="3 4">IMP cyclohydrolase</fullName>
        <ecNumber evidence="3 4">3.5.4.10</ecNumber>
    </recommendedName>
    <alternativeName>
        <fullName evidence="3">IMP synthase</fullName>
    </alternativeName>
    <alternativeName>
        <fullName evidence="3">Inosinicase</fullName>
    </alternativeName>
</protein>
<dbReference type="NCBIfam" id="NF003167">
    <property type="entry name" value="PRK04151.1"/>
    <property type="match status" value="1"/>
</dbReference>
<evidence type="ECO:0000313" key="6">
    <source>
        <dbReference type="EMBL" id="MDF0591596.1"/>
    </source>
</evidence>
<evidence type="ECO:0000259" key="5">
    <source>
        <dbReference type="Pfam" id="PF07826"/>
    </source>
</evidence>
<reference evidence="6 7" key="1">
    <citation type="submission" date="2023-03" db="EMBL/GenBank/DDBJ databases">
        <title>WGS of Methanotrichaceae archaeon Mx.</title>
        <authorList>
            <person name="Sorokin D.Y."/>
            <person name="Merkel A.Y."/>
        </authorList>
    </citation>
    <scope>NUCLEOTIDE SEQUENCE [LARGE SCALE GENOMIC DNA]</scope>
    <source>
        <strain evidence="6 7">Mx</strain>
    </source>
</reference>